<keyword evidence="8" id="KW-0963">Cytoplasm</keyword>
<organism evidence="10 11">
    <name type="scientific">Streptococcus equinus JB1</name>
    <dbReference type="NCBI Taxonomy" id="1294274"/>
    <lineage>
        <taxon>Bacteria</taxon>
        <taxon>Bacillati</taxon>
        <taxon>Bacillota</taxon>
        <taxon>Bacilli</taxon>
        <taxon>Lactobacillales</taxon>
        <taxon>Streptococcaceae</taxon>
        <taxon>Streptococcus</taxon>
    </lineage>
</organism>
<feature type="binding site" evidence="8">
    <location>
        <begin position="27"/>
        <end position="35"/>
    </location>
    <ligand>
        <name>ATP</name>
        <dbReference type="ChEBI" id="CHEBI:30616"/>
    </ligand>
</feature>
<dbReference type="GO" id="GO:0016301">
    <property type="term" value="F:kinase activity"/>
    <property type="evidence" value="ECO:0007669"/>
    <property type="project" value="UniProtKB-KW"/>
</dbReference>
<feature type="domain" description="Cytidylate kinase" evidence="9">
    <location>
        <begin position="23"/>
        <end position="237"/>
    </location>
</feature>
<evidence type="ECO:0000256" key="7">
    <source>
        <dbReference type="ARBA" id="ARBA00048478"/>
    </source>
</evidence>
<comment type="subcellular location">
    <subcellularLocation>
        <location evidence="8">Cytoplasm</location>
    </subcellularLocation>
</comment>
<evidence type="ECO:0000256" key="1">
    <source>
        <dbReference type="ARBA" id="ARBA00009427"/>
    </source>
</evidence>
<keyword evidence="5 8" id="KW-0067">ATP-binding</keyword>
<comment type="caution">
    <text evidence="10">The sequence shown here is derived from an EMBL/GenBank/DDBJ whole genome shotgun (WGS) entry which is preliminary data.</text>
</comment>
<evidence type="ECO:0000313" key="10">
    <source>
        <dbReference type="EMBL" id="SFL49256.1"/>
    </source>
</evidence>
<evidence type="ECO:0000256" key="2">
    <source>
        <dbReference type="ARBA" id="ARBA00022679"/>
    </source>
</evidence>
<dbReference type="Pfam" id="PF02224">
    <property type="entry name" value="Cytidylate_kin"/>
    <property type="match status" value="1"/>
</dbReference>
<comment type="catalytic activity">
    <reaction evidence="7 8">
        <text>CMP + ATP = CDP + ADP</text>
        <dbReference type="Rhea" id="RHEA:11600"/>
        <dbReference type="ChEBI" id="CHEBI:30616"/>
        <dbReference type="ChEBI" id="CHEBI:58069"/>
        <dbReference type="ChEBI" id="CHEBI:60377"/>
        <dbReference type="ChEBI" id="CHEBI:456216"/>
        <dbReference type="EC" id="2.7.4.25"/>
    </reaction>
</comment>
<comment type="catalytic activity">
    <reaction evidence="6 8">
        <text>dCMP + ATP = dCDP + ADP</text>
        <dbReference type="Rhea" id="RHEA:25094"/>
        <dbReference type="ChEBI" id="CHEBI:30616"/>
        <dbReference type="ChEBI" id="CHEBI:57566"/>
        <dbReference type="ChEBI" id="CHEBI:58593"/>
        <dbReference type="ChEBI" id="CHEBI:456216"/>
        <dbReference type="EC" id="2.7.4.25"/>
    </reaction>
</comment>
<dbReference type="InterPro" id="IPR011994">
    <property type="entry name" value="Cytidylate_kinase_dom"/>
</dbReference>
<evidence type="ECO:0000256" key="5">
    <source>
        <dbReference type="ARBA" id="ARBA00022840"/>
    </source>
</evidence>
<evidence type="ECO:0000313" key="11">
    <source>
        <dbReference type="Proteomes" id="UP000182793"/>
    </source>
</evidence>
<evidence type="ECO:0000259" key="9">
    <source>
        <dbReference type="Pfam" id="PF02224"/>
    </source>
</evidence>
<dbReference type="InterPro" id="IPR027417">
    <property type="entry name" value="P-loop_NTPase"/>
</dbReference>
<dbReference type="InterPro" id="IPR003136">
    <property type="entry name" value="Cytidylate_kin"/>
</dbReference>
<dbReference type="CDD" id="cd02020">
    <property type="entry name" value="CMPK"/>
    <property type="match status" value="1"/>
</dbReference>
<sequence>MQILEMKSTLIRKKKGIMKSIRIAIDGPASSGKSTVAKIIAKNLGYTYLDTGAMYRSATYLALQNNLTEDNVEEILKALANNPVSFGRAEDGSQTVFVGDKDVTLAIRQNDVTNNVSWVAAIPEVREELVEQQRRIAKNGAIIMDGRDIGTVVLPDAELKIFLIASVEERAERRFKENKEKGIETDFETLKREIAERDYKDSHRKVSPLKAAEDAITFDTTGVDIDGVVKFIQEKAKKIIDMD</sequence>
<dbReference type="HAMAP" id="MF_00238">
    <property type="entry name" value="Cytidyl_kinase_type1"/>
    <property type="match status" value="1"/>
</dbReference>
<evidence type="ECO:0000256" key="6">
    <source>
        <dbReference type="ARBA" id="ARBA00047615"/>
    </source>
</evidence>
<dbReference type="PANTHER" id="PTHR21299">
    <property type="entry name" value="CYTIDYLATE KINASE/PANTOATE-BETA-ALANINE LIGASE"/>
    <property type="match status" value="1"/>
</dbReference>
<dbReference type="NCBIfam" id="TIGR00017">
    <property type="entry name" value="cmk"/>
    <property type="match status" value="1"/>
</dbReference>
<proteinExistence type="inferred from homology"/>
<accession>A0A1I4I6E3</accession>
<dbReference type="Gene3D" id="3.40.50.300">
    <property type="entry name" value="P-loop containing nucleotide triphosphate hydrolases"/>
    <property type="match status" value="1"/>
</dbReference>
<evidence type="ECO:0000256" key="8">
    <source>
        <dbReference type="HAMAP-Rule" id="MF_00238"/>
    </source>
</evidence>
<name>A0A1I4I6E3_STREI</name>
<dbReference type="EC" id="2.7.4.25" evidence="8"/>
<comment type="similarity">
    <text evidence="1 8">Belongs to the cytidylate kinase family. Type 1 subfamily.</text>
</comment>
<dbReference type="SUPFAM" id="SSF52540">
    <property type="entry name" value="P-loop containing nucleoside triphosphate hydrolases"/>
    <property type="match status" value="1"/>
</dbReference>
<keyword evidence="3 8" id="KW-0547">Nucleotide-binding</keyword>
<dbReference type="EMBL" id="FOTG01000019">
    <property type="protein sequence ID" value="SFL49256.1"/>
    <property type="molecule type" value="Genomic_DNA"/>
</dbReference>
<evidence type="ECO:0000256" key="4">
    <source>
        <dbReference type="ARBA" id="ARBA00022777"/>
    </source>
</evidence>
<dbReference type="PANTHER" id="PTHR21299:SF2">
    <property type="entry name" value="CYTIDYLATE KINASE"/>
    <property type="match status" value="1"/>
</dbReference>
<reference evidence="10 11" key="1">
    <citation type="submission" date="2016-10" db="EMBL/GenBank/DDBJ databases">
        <authorList>
            <person name="Varghese N."/>
            <person name="Submissions S."/>
        </authorList>
    </citation>
    <scope>NUCLEOTIDE SEQUENCE [LARGE SCALE GENOMIC DNA]</scope>
    <source>
        <strain evidence="10 11">JB1</strain>
    </source>
</reference>
<evidence type="ECO:0000256" key="3">
    <source>
        <dbReference type="ARBA" id="ARBA00022741"/>
    </source>
</evidence>
<dbReference type="Proteomes" id="UP000182793">
    <property type="component" value="Unassembled WGS sequence"/>
</dbReference>
<protein>
    <recommendedName>
        <fullName evidence="8">Cytidylate kinase</fullName>
        <shortName evidence="8">CK</shortName>
        <ecNumber evidence="8">2.7.4.25</ecNumber>
    </recommendedName>
    <alternativeName>
        <fullName evidence="8">Cytidine monophosphate kinase</fullName>
        <shortName evidence="8">CMP kinase</shortName>
    </alternativeName>
</protein>
<keyword evidence="2 8" id="KW-0808">Transferase</keyword>
<keyword evidence="4 8" id="KW-0418">Kinase</keyword>
<gene>
    <name evidence="8" type="primary">cmk</name>
    <name evidence="10" type="ORF">SAMN02910290_02006</name>
</gene>
<keyword evidence="11" id="KW-1185">Reference proteome</keyword>